<feature type="region of interest" description="Disordered" evidence="1">
    <location>
        <begin position="1"/>
        <end position="137"/>
    </location>
</feature>
<evidence type="ECO:0000313" key="3">
    <source>
        <dbReference type="Proteomes" id="UP001596434"/>
    </source>
</evidence>
<protein>
    <submittedName>
        <fullName evidence="2">Uncharacterized protein</fullName>
    </submittedName>
</protein>
<dbReference type="GeneID" id="96952570"/>
<dbReference type="Proteomes" id="UP001596434">
    <property type="component" value="Unassembled WGS sequence"/>
</dbReference>
<organism evidence="2 3">
    <name type="scientific">Haloplanus litoreus</name>
    <dbReference type="NCBI Taxonomy" id="767515"/>
    <lineage>
        <taxon>Archaea</taxon>
        <taxon>Methanobacteriati</taxon>
        <taxon>Methanobacteriota</taxon>
        <taxon>Stenosarchaea group</taxon>
        <taxon>Halobacteria</taxon>
        <taxon>Halobacteriales</taxon>
        <taxon>Haloferacaceae</taxon>
        <taxon>Haloplanus</taxon>
    </lineage>
</organism>
<dbReference type="AlphaFoldDB" id="A0ABD5ZUP3"/>
<gene>
    <name evidence="2" type="ORF">ACFQKE_02925</name>
</gene>
<accession>A0ABD5ZUP3</accession>
<comment type="caution">
    <text evidence="2">The sequence shown here is derived from an EMBL/GenBank/DDBJ whole genome shotgun (WGS) entry which is preliminary data.</text>
</comment>
<evidence type="ECO:0000256" key="1">
    <source>
        <dbReference type="SAM" id="MobiDB-lite"/>
    </source>
</evidence>
<dbReference type="EMBL" id="JBHTAT010000001">
    <property type="protein sequence ID" value="MFC7254262.1"/>
    <property type="molecule type" value="Genomic_DNA"/>
</dbReference>
<proteinExistence type="predicted"/>
<reference evidence="2 3" key="1">
    <citation type="journal article" date="2019" name="Int. J. Syst. Evol. Microbiol.">
        <title>The Global Catalogue of Microorganisms (GCM) 10K type strain sequencing project: providing services to taxonomists for standard genome sequencing and annotation.</title>
        <authorList>
            <consortium name="The Broad Institute Genomics Platform"/>
            <consortium name="The Broad Institute Genome Sequencing Center for Infectious Disease"/>
            <person name="Wu L."/>
            <person name="Ma J."/>
        </authorList>
    </citation>
    <scope>NUCLEOTIDE SEQUENCE [LARGE SCALE GENOMIC DNA]</scope>
    <source>
        <strain evidence="2 3">GX21</strain>
    </source>
</reference>
<name>A0ABD5ZUP3_9EURY</name>
<evidence type="ECO:0000313" key="2">
    <source>
        <dbReference type="EMBL" id="MFC7254262.1"/>
    </source>
</evidence>
<feature type="compositionally biased region" description="Acidic residues" evidence="1">
    <location>
        <begin position="36"/>
        <end position="45"/>
    </location>
</feature>
<dbReference type="RefSeq" id="WP_379706661.1">
    <property type="nucleotide sequence ID" value="NZ_JBHTAT010000001.1"/>
</dbReference>
<feature type="compositionally biased region" description="Acidic residues" evidence="1">
    <location>
        <begin position="114"/>
        <end position="137"/>
    </location>
</feature>
<sequence length="137" mass="14462">MLWAACARPREEDGHAGDACTDGVGGEARGAAGQSDDADQEDADALADHLPARDGRADREEGTELGHREGDVAAREGHPGAECERDREEEAAGVAADRRERRPADAERRKRADTEDEQGVEDDVDGDGGDVDPEGGT</sequence>
<feature type="compositionally biased region" description="Basic and acidic residues" evidence="1">
    <location>
        <begin position="46"/>
        <end position="113"/>
    </location>
</feature>
<keyword evidence="3" id="KW-1185">Reference proteome</keyword>